<gene>
    <name evidence="1" type="ORF">BOO71_0000472</name>
</gene>
<organism evidence="1 2">
    <name type="scientific">Deinococcus marmoris</name>
    <dbReference type="NCBI Taxonomy" id="249408"/>
    <lineage>
        <taxon>Bacteria</taxon>
        <taxon>Thermotogati</taxon>
        <taxon>Deinococcota</taxon>
        <taxon>Deinococci</taxon>
        <taxon>Deinococcales</taxon>
        <taxon>Deinococcaceae</taxon>
        <taxon>Deinococcus</taxon>
    </lineage>
</organism>
<proteinExistence type="predicted"/>
<evidence type="ECO:0000313" key="2">
    <source>
        <dbReference type="Proteomes" id="UP000186607"/>
    </source>
</evidence>
<evidence type="ECO:0000313" key="1">
    <source>
        <dbReference type="EMBL" id="OLV20148.1"/>
    </source>
</evidence>
<name>A0A1U7P4R3_9DEIO</name>
<accession>A0A1U7P4R3</accession>
<dbReference type="Proteomes" id="UP000186607">
    <property type="component" value="Unassembled WGS sequence"/>
</dbReference>
<reference evidence="1 2" key="1">
    <citation type="submission" date="2017-01" db="EMBL/GenBank/DDBJ databases">
        <title>Genome Analysis of Deinococcus marmoris KOPRI26562.</title>
        <authorList>
            <person name="Kim J.H."/>
            <person name="Oh H.-M."/>
        </authorList>
    </citation>
    <scope>NUCLEOTIDE SEQUENCE [LARGE SCALE GENOMIC DNA]</scope>
    <source>
        <strain evidence="1 2">KOPRI26562</strain>
    </source>
</reference>
<dbReference type="RefSeq" id="WP_075830104.1">
    <property type="nucleotide sequence ID" value="NZ_MSTI01000007.1"/>
</dbReference>
<protein>
    <submittedName>
        <fullName evidence="1">Uncharacterized protein</fullName>
    </submittedName>
</protein>
<dbReference type="EMBL" id="MSTI01000007">
    <property type="protein sequence ID" value="OLV20148.1"/>
    <property type="molecule type" value="Genomic_DNA"/>
</dbReference>
<dbReference type="STRING" id="249408.BOO71_0000472"/>
<comment type="caution">
    <text evidence="1">The sequence shown here is derived from an EMBL/GenBank/DDBJ whole genome shotgun (WGS) entry which is preliminary data.</text>
</comment>
<dbReference type="AlphaFoldDB" id="A0A1U7P4R3"/>
<keyword evidence="2" id="KW-1185">Reference proteome</keyword>
<sequence length="139" mass="15812">MTPADTLAQTWEDRAAFLRQLHRDEFGWKTTEPRGEAETLLTCARELRALAADADAETVTLPPLPSLRVQAAHVVLLPLLDAEWRSTTELWQAVQGQVTWGIFQAALRRAVDDGWAERTPKQKRKMAYWRLAQTPEVHP</sequence>